<dbReference type="Proteomes" id="UP000203589">
    <property type="component" value="Chromosome"/>
</dbReference>
<keyword evidence="3" id="KW-1185">Reference proteome</keyword>
<dbReference type="EMBL" id="CP022540">
    <property type="protein sequence ID" value="ASP23138.1"/>
    <property type="molecule type" value="Genomic_DNA"/>
</dbReference>
<dbReference type="KEGG" id="aht:ANTHELSMS3_04541"/>
<name>A0A222EAS1_9RHOB</name>
<evidence type="ECO:0000256" key="1">
    <source>
        <dbReference type="SAM" id="SignalP"/>
    </source>
</evidence>
<gene>
    <name evidence="2" type="ORF">ANTHELSMS3_04541</name>
</gene>
<evidence type="ECO:0000313" key="3">
    <source>
        <dbReference type="Proteomes" id="UP000203589"/>
    </source>
</evidence>
<feature type="chain" id="PRO_5011968112" evidence="1">
    <location>
        <begin position="28"/>
        <end position="116"/>
    </location>
</feature>
<proteinExistence type="predicted"/>
<organism evidence="2 3">
    <name type="scientific">Antarctobacter heliothermus</name>
    <dbReference type="NCBI Taxonomy" id="74033"/>
    <lineage>
        <taxon>Bacteria</taxon>
        <taxon>Pseudomonadati</taxon>
        <taxon>Pseudomonadota</taxon>
        <taxon>Alphaproteobacteria</taxon>
        <taxon>Rhodobacterales</taxon>
        <taxon>Roseobacteraceae</taxon>
        <taxon>Antarctobacter</taxon>
    </lineage>
</organism>
<accession>A0A222EAS1</accession>
<keyword evidence="1" id="KW-0732">Signal</keyword>
<dbReference type="AlphaFoldDB" id="A0A222EAS1"/>
<reference evidence="2 3" key="1">
    <citation type="submission" date="2017-07" db="EMBL/GenBank/DDBJ databases">
        <title>Genome Sequence of Antarctobacter heliothermus Strain SMS3 Isolated from a culture of the Diatom Skeletonema marinoi.</title>
        <authorList>
            <person name="Topel M."/>
            <person name="Pinder M.I.M."/>
            <person name="Johansson O.N."/>
            <person name="Kourtchenko O."/>
            <person name="Godhe A."/>
            <person name="Clarke A.K."/>
        </authorList>
    </citation>
    <scope>NUCLEOTIDE SEQUENCE [LARGE SCALE GENOMIC DNA]</scope>
    <source>
        <strain evidence="2 3">SMS3</strain>
    </source>
</reference>
<sequence length="116" mass="12144">MKQRLRSLFGIVLAVVLAVTSQSAAFARGQAGPAGTMVICRGLTVSTVLVDAHGQPMQVQHLCPDAALALFVESGEALPPRVRDVVWQAVLWDAPPQLSGSLVSISACARGPPVFL</sequence>
<protein>
    <submittedName>
        <fullName evidence="2">Uncharacterized protein</fullName>
    </submittedName>
</protein>
<evidence type="ECO:0000313" key="2">
    <source>
        <dbReference type="EMBL" id="ASP23138.1"/>
    </source>
</evidence>
<feature type="signal peptide" evidence="1">
    <location>
        <begin position="1"/>
        <end position="27"/>
    </location>
</feature>